<keyword evidence="2" id="KW-0808">Transferase</keyword>
<sequence>MRGDLLEGPNELILLPSLQAQRGPNGGLVLTQKYMEGAAEYAKNWPGPVTSLVALDDQPTTDMDHHEYMPGEGETGLELRLSNTEALVSRLANAAQVVAFLARNELPMLDVCQRMGLPVVFVTEYSPHTERQILASEKLNPLKRLRRHVWLWRTEKIRRKMVARAAGLQCSGTPTYENYRQLNPDTMLFFDNRVRASEVISDQAMEAKLQHIRAKEPLRLVFGGRMIPMKGVMELPRVAAELRRLGVPFVFDVYGSGPQQAELQAKIEAEGLREQMILRGVLDFQTGWIPYLRQSADMFVCCHTQGDPSSTYPEVMSCGVPIAGYANDAFRGIVEVSGSGWQVPIFDAGALARTIARLHENRNEIAASAQKARDFARQHVFEVTFAARAAHFVRTSRLPKGMKPESALAPSEPA</sequence>
<dbReference type="GO" id="GO:0016757">
    <property type="term" value="F:glycosyltransferase activity"/>
    <property type="evidence" value="ECO:0007669"/>
    <property type="project" value="InterPro"/>
</dbReference>
<name>A0A6L6J4V0_9RHOB</name>
<dbReference type="EMBL" id="WMIE01000001">
    <property type="protein sequence ID" value="MTH76900.1"/>
    <property type="molecule type" value="Genomic_DNA"/>
</dbReference>
<dbReference type="AlphaFoldDB" id="A0A6L6J4V0"/>
<reference evidence="2 3" key="1">
    <citation type="submission" date="2019-11" db="EMBL/GenBank/DDBJ databases">
        <authorList>
            <person name="Dong K."/>
        </authorList>
    </citation>
    <scope>NUCLEOTIDE SEQUENCE [LARGE SCALE GENOMIC DNA]</scope>
    <source>
        <strain evidence="2 3">NBRC 111993</strain>
    </source>
</reference>
<dbReference type="Gene3D" id="3.40.50.2000">
    <property type="entry name" value="Glycogen Phosphorylase B"/>
    <property type="match status" value="1"/>
</dbReference>
<keyword evidence="3" id="KW-1185">Reference proteome</keyword>
<dbReference type="OrthoDB" id="503550at2"/>
<dbReference type="InterPro" id="IPR001296">
    <property type="entry name" value="Glyco_trans_1"/>
</dbReference>
<proteinExistence type="predicted"/>
<comment type="caution">
    <text evidence="2">The sequence shown here is derived from an EMBL/GenBank/DDBJ whole genome shotgun (WGS) entry which is preliminary data.</text>
</comment>
<protein>
    <submittedName>
        <fullName evidence="2">Glycosyltransferase</fullName>
    </submittedName>
</protein>
<dbReference type="PANTHER" id="PTHR12526">
    <property type="entry name" value="GLYCOSYLTRANSFERASE"/>
    <property type="match status" value="1"/>
</dbReference>
<organism evidence="2 3">
    <name type="scientific">Paracoccus aestuariivivens</name>
    <dbReference type="NCBI Taxonomy" id="1820333"/>
    <lineage>
        <taxon>Bacteria</taxon>
        <taxon>Pseudomonadati</taxon>
        <taxon>Pseudomonadota</taxon>
        <taxon>Alphaproteobacteria</taxon>
        <taxon>Rhodobacterales</taxon>
        <taxon>Paracoccaceae</taxon>
        <taxon>Paracoccus</taxon>
    </lineage>
</organism>
<dbReference type="RefSeq" id="WP_155094233.1">
    <property type="nucleotide sequence ID" value="NZ_WMIE01000001.1"/>
</dbReference>
<evidence type="ECO:0000313" key="2">
    <source>
        <dbReference type="EMBL" id="MTH76900.1"/>
    </source>
</evidence>
<feature type="domain" description="Glycosyl transferase family 1" evidence="1">
    <location>
        <begin position="213"/>
        <end position="373"/>
    </location>
</feature>
<dbReference type="Pfam" id="PF00534">
    <property type="entry name" value="Glycos_transf_1"/>
    <property type="match status" value="1"/>
</dbReference>
<dbReference type="SUPFAM" id="SSF53756">
    <property type="entry name" value="UDP-Glycosyltransferase/glycogen phosphorylase"/>
    <property type="match status" value="1"/>
</dbReference>
<evidence type="ECO:0000313" key="3">
    <source>
        <dbReference type="Proteomes" id="UP000478183"/>
    </source>
</evidence>
<gene>
    <name evidence="2" type="ORF">GL286_04065</name>
</gene>
<dbReference type="CDD" id="cd03801">
    <property type="entry name" value="GT4_PimA-like"/>
    <property type="match status" value="1"/>
</dbReference>
<accession>A0A6L6J4V0</accession>
<evidence type="ECO:0000259" key="1">
    <source>
        <dbReference type="Pfam" id="PF00534"/>
    </source>
</evidence>
<dbReference type="Proteomes" id="UP000478183">
    <property type="component" value="Unassembled WGS sequence"/>
</dbReference>